<dbReference type="InterPro" id="IPR029057">
    <property type="entry name" value="PRTase-like"/>
</dbReference>
<organism evidence="3 4">
    <name type="scientific">Bacillus coahuilensis p1.1.43</name>
    <dbReference type="NCBI Taxonomy" id="1150625"/>
    <lineage>
        <taxon>Bacteria</taxon>
        <taxon>Bacillati</taxon>
        <taxon>Bacillota</taxon>
        <taxon>Bacilli</taxon>
        <taxon>Bacillales</taxon>
        <taxon>Bacillaceae</taxon>
        <taxon>Bacillus</taxon>
    </lineage>
</organism>
<sequence>MKNTAISTYSANSHQFQLFDQLRVFISIKKNPFHLEVEELFQMAARMNKKRAFLFVSNILGKHLAVSPEIPLLMSKLLVYQLATLNDWIDEGNAVGHKIVQAFRSSNRHHMQSILEDGKKVHLPNGGLIIGFAETATALGHGVFDAFSNANFIHTTRETIPGLTPTITFQEEHSHAVDQICYGDEKLFQRKDQPIILVDDEMTSGKTTLNIIRSLQERFPRKQYIVLSILDWRTQENLYSFQELEKELGIVIQCVSLITGEFSYQGSSLEDFNELIETKEQAIPYKEIDITSHFTRYQPPFIQETGRFGLDEKNHLSIKTAAEQIKPYRSNGNALCLGTGEFMYIPMKIATLLGDHIYYHSTTRSPIYAERRDDYSIKERFTFQNPEDPNVIHHVYNIPQNFYEEAFLFFERRTEQESLQQLLSYLNNKGIHHIHVVYVS</sequence>
<dbReference type="CDD" id="cd06223">
    <property type="entry name" value="PRTases_typeI"/>
    <property type="match status" value="1"/>
</dbReference>
<evidence type="ECO:0000313" key="3">
    <source>
        <dbReference type="EMBL" id="KUP05316.1"/>
    </source>
</evidence>
<dbReference type="Pfam" id="PF15609">
    <property type="entry name" value="PRTase_2"/>
    <property type="match status" value="1"/>
</dbReference>
<dbReference type="InterPro" id="IPR011214">
    <property type="entry name" value="UCP020967"/>
</dbReference>
<dbReference type="PATRIC" id="fig|1150625.3.peg.2601"/>
<evidence type="ECO:0000259" key="2">
    <source>
        <dbReference type="Pfam" id="PF15609"/>
    </source>
</evidence>
<dbReference type="Proteomes" id="UP000074108">
    <property type="component" value="Unassembled WGS sequence"/>
</dbReference>
<proteinExistence type="predicted"/>
<accession>A0A147K649</accession>
<dbReference type="InterPro" id="IPR022537">
    <property type="entry name" value="TRSP_dom"/>
</dbReference>
<feature type="domain" description="Orotate phosphoribosyltransferase-like" evidence="2">
    <location>
        <begin position="40"/>
        <end position="261"/>
    </location>
</feature>
<evidence type="ECO:0000259" key="1">
    <source>
        <dbReference type="Pfam" id="PF12500"/>
    </source>
</evidence>
<protein>
    <recommendedName>
        <fullName evidence="5">Phosphoribosyltransferase</fullName>
    </recommendedName>
</protein>
<reference evidence="3 4" key="1">
    <citation type="journal article" date="2016" name="Front. Microbiol.">
        <title>Microevolution Analysis of Bacillus coahuilensis Unveils Differences in Phosphorus Acquisition Strategies and Their Regulation.</title>
        <authorList>
            <person name="Gomez-Lunar Z."/>
            <person name="Hernandez-Gonzalez I."/>
            <person name="Rodriguez-Torres M.D."/>
            <person name="Souza V."/>
            <person name="Olmedo-Alvarez G."/>
        </authorList>
    </citation>
    <scope>NUCLEOTIDE SEQUENCE [LARGE SCALE GENOMIC DNA]</scope>
    <source>
        <strain evidence="4">p1.1.43</strain>
    </source>
</reference>
<feature type="domain" description="TRSP" evidence="1">
    <location>
        <begin position="304"/>
        <end position="425"/>
    </location>
</feature>
<comment type="caution">
    <text evidence="3">The sequence shown here is derived from an EMBL/GenBank/DDBJ whole genome shotgun (WGS) entry which is preliminary data.</text>
</comment>
<dbReference type="InterPro" id="IPR000836">
    <property type="entry name" value="PRTase_dom"/>
</dbReference>
<evidence type="ECO:0000313" key="4">
    <source>
        <dbReference type="Proteomes" id="UP000074108"/>
    </source>
</evidence>
<dbReference type="STRING" id="1150625.Q75_12355"/>
<dbReference type="Pfam" id="PF12500">
    <property type="entry name" value="TRSP"/>
    <property type="match status" value="1"/>
</dbReference>
<dbReference type="InterPro" id="IPR041688">
    <property type="entry name" value="PRTase_2"/>
</dbReference>
<gene>
    <name evidence="3" type="ORF">Q75_12355</name>
</gene>
<dbReference type="EMBL" id="LDYG01000039">
    <property type="protein sequence ID" value="KUP05316.1"/>
    <property type="molecule type" value="Genomic_DNA"/>
</dbReference>
<name>A0A147K649_9BACI</name>
<evidence type="ECO:0008006" key="5">
    <source>
        <dbReference type="Google" id="ProtNLM"/>
    </source>
</evidence>
<dbReference type="PIRSF" id="PIRSF020967">
    <property type="entry name" value="UCP020967"/>
    <property type="match status" value="1"/>
</dbReference>
<dbReference type="RefSeq" id="WP_193751458.1">
    <property type="nucleotide sequence ID" value="NZ_LDYG01000039.1"/>
</dbReference>
<keyword evidence="4" id="KW-1185">Reference proteome</keyword>
<dbReference type="SUPFAM" id="SSF53271">
    <property type="entry name" value="PRTase-like"/>
    <property type="match status" value="1"/>
</dbReference>
<dbReference type="AlphaFoldDB" id="A0A147K649"/>